<proteinExistence type="predicted"/>
<keyword evidence="6" id="KW-1185">Reference proteome</keyword>
<evidence type="ECO:0000313" key="5">
    <source>
        <dbReference type="EMBL" id="PPQ92621.1"/>
    </source>
</evidence>
<keyword evidence="3" id="KW-0812">Transmembrane</keyword>
<accession>A0A409XPG6</accession>
<reference evidence="5 6" key="1">
    <citation type="journal article" date="2018" name="Evol. Lett.">
        <title>Horizontal gene cluster transfer increased hallucinogenic mushroom diversity.</title>
        <authorList>
            <person name="Reynolds H.T."/>
            <person name="Vijayakumar V."/>
            <person name="Gluck-Thaler E."/>
            <person name="Korotkin H.B."/>
            <person name="Matheny P.B."/>
            <person name="Slot J.C."/>
        </authorList>
    </citation>
    <scope>NUCLEOTIDE SEQUENCE [LARGE SCALE GENOMIC DNA]</scope>
    <source>
        <strain evidence="5 6">2631</strain>
    </source>
</reference>
<dbReference type="SUPFAM" id="SSF52540">
    <property type="entry name" value="P-loop containing nucleoside triphosphate hydrolases"/>
    <property type="match status" value="2"/>
</dbReference>
<dbReference type="InterPro" id="IPR000330">
    <property type="entry name" value="SNF2_N"/>
</dbReference>
<keyword evidence="3" id="KW-1133">Transmembrane helix</keyword>
<dbReference type="InParanoid" id="A0A409XPG6"/>
<dbReference type="Pfam" id="PF00176">
    <property type="entry name" value="SNF2-rel_dom"/>
    <property type="match status" value="1"/>
</dbReference>
<evidence type="ECO:0000256" key="2">
    <source>
        <dbReference type="ARBA" id="ARBA00022840"/>
    </source>
</evidence>
<evidence type="ECO:0000256" key="3">
    <source>
        <dbReference type="SAM" id="Phobius"/>
    </source>
</evidence>
<dbReference type="OrthoDB" id="3270319at2759"/>
<dbReference type="AlphaFoldDB" id="A0A409XPG6"/>
<evidence type="ECO:0000313" key="6">
    <source>
        <dbReference type="Proteomes" id="UP000283269"/>
    </source>
</evidence>
<keyword evidence="2" id="KW-0067">ATP-binding</keyword>
<feature type="domain" description="SNF2 N-terminal" evidence="4">
    <location>
        <begin position="280"/>
        <end position="552"/>
    </location>
</feature>
<keyword evidence="3" id="KW-0472">Membrane</keyword>
<feature type="transmembrane region" description="Helical" evidence="3">
    <location>
        <begin position="12"/>
        <end position="33"/>
    </location>
</feature>
<name>A0A409XPG6_PSICY</name>
<gene>
    <name evidence="5" type="ORF">CVT25_007786</name>
</gene>
<dbReference type="Gene3D" id="3.40.50.300">
    <property type="entry name" value="P-loop containing nucleotide triphosphate hydrolases"/>
    <property type="match status" value="2"/>
</dbReference>
<keyword evidence="1" id="KW-0547">Nucleotide-binding</keyword>
<organism evidence="5 6">
    <name type="scientific">Psilocybe cyanescens</name>
    <dbReference type="NCBI Taxonomy" id="93625"/>
    <lineage>
        <taxon>Eukaryota</taxon>
        <taxon>Fungi</taxon>
        <taxon>Dikarya</taxon>
        <taxon>Basidiomycota</taxon>
        <taxon>Agaricomycotina</taxon>
        <taxon>Agaricomycetes</taxon>
        <taxon>Agaricomycetidae</taxon>
        <taxon>Agaricales</taxon>
        <taxon>Agaricineae</taxon>
        <taxon>Strophariaceae</taxon>
        <taxon>Psilocybe</taxon>
    </lineage>
</organism>
<dbReference type="EMBL" id="NHYD01001016">
    <property type="protein sequence ID" value="PPQ92621.1"/>
    <property type="molecule type" value="Genomic_DNA"/>
</dbReference>
<dbReference type="GO" id="GO:0005524">
    <property type="term" value="F:ATP binding"/>
    <property type="evidence" value="ECO:0007669"/>
    <property type="project" value="InterPro"/>
</dbReference>
<evidence type="ECO:0000256" key="1">
    <source>
        <dbReference type="ARBA" id="ARBA00022741"/>
    </source>
</evidence>
<sequence>MILELYRCSASQFGAMIMFVYIVFVLMEIDNVFPPTSPSDLLPNILALLLSAFVARFLHLVAQALFGEEALNSHLRVNSSIRRALRDIIKRTFNNTRNQIMRSKSRIVSLEKGAIEAFEGLVYSYKATKAKIQAVILKLARWKALVDTLWISDAMERVQHMEGELNELMLQFNPRVNVTSAKAKSGEAKLNTLALKSLASQEDIEDLMNLYKDFFNTPDPLDSVALQDQHSITALKVGGVDDSADLGVKVESKMMPEVLARNLGFPPLRLPIPFNLNYLAHYLLYSSTHHSSQLPSLILVPGTLIAQWETKLKMIFKCRSVNILVYGTSKIQHIQFWDPKGPFHTSKNNVNKIIIAPHSALQQEFSALYFAPLKLVREPWKISKRFPNYATNVKNTLYGYDYLSVTIDEAHVFRNTGAKHILLLALIECTTLQFGMTATPLQTLTKNIAGMGRIVGIPYFLSQEATENKKSDLKELRQLKRCMDDETKEMESEAVMDFTKKTGQKMQMLFKDRILRQMTSSKDWRNQPLIDLPPYIDTLVILKVTEREMDIIREKADKMKKCVSSVNGVLLVVSRSFYVDHRILVGFAHKSMSEKIPKFSSLDEWNELKSTNFDSCARMCVHLLSRDDAPKLNVVDSELVFPPLLPLEPGLQTQQTLKILISQEFPSLGPLLRNDQPWSAQDELQIRGCAHRQPQQQTVRCYHLLANERVDIILAALACGKHHMMAAFLKQEHGQELYSLLAGGTLNPPEDNYNESSSDLH</sequence>
<evidence type="ECO:0000259" key="4">
    <source>
        <dbReference type="Pfam" id="PF00176"/>
    </source>
</evidence>
<dbReference type="Proteomes" id="UP000283269">
    <property type="component" value="Unassembled WGS sequence"/>
</dbReference>
<dbReference type="InterPro" id="IPR027417">
    <property type="entry name" value="P-loop_NTPase"/>
</dbReference>
<comment type="caution">
    <text evidence="5">The sequence shown here is derived from an EMBL/GenBank/DDBJ whole genome shotgun (WGS) entry which is preliminary data.</text>
</comment>
<protein>
    <recommendedName>
        <fullName evidence="4">SNF2 N-terminal domain-containing protein</fullName>
    </recommendedName>
</protein>